<dbReference type="SUPFAM" id="SSF52047">
    <property type="entry name" value="RNI-like"/>
    <property type="match status" value="1"/>
</dbReference>
<organism evidence="1 2">
    <name type="scientific">Ephemerocybe angulata</name>
    <dbReference type="NCBI Taxonomy" id="980116"/>
    <lineage>
        <taxon>Eukaryota</taxon>
        <taxon>Fungi</taxon>
        <taxon>Dikarya</taxon>
        <taxon>Basidiomycota</taxon>
        <taxon>Agaricomycotina</taxon>
        <taxon>Agaricomycetes</taxon>
        <taxon>Agaricomycetidae</taxon>
        <taxon>Agaricales</taxon>
        <taxon>Agaricineae</taxon>
        <taxon>Psathyrellaceae</taxon>
        <taxon>Ephemerocybe</taxon>
    </lineage>
</organism>
<dbReference type="Proteomes" id="UP000541558">
    <property type="component" value="Unassembled WGS sequence"/>
</dbReference>
<dbReference type="OrthoDB" id="2734547at2759"/>
<dbReference type="InterPro" id="IPR032675">
    <property type="entry name" value="LRR_dom_sf"/>
</dbReference>
<evidence type="ECO:0000313" key="2">
    <source>
        <dbReference type="Proteomes" id="UP000541558"/>
    </source>
</evidence>
<gene>
    <name evidence="1" type="ORF">D9611_002019</name>
</gene>
<dbReference type="SUPFAM" id="SSF81383">
    <property type="entry name" value="F-box domain"/>
    <property type="match status" value="1"/>
</dbReference>
<dbReference type="EMBL" id="JAACJK010000001">
    <property type="protein sequence ID" value="KAF5342096.1"/>
    <property type="molecule type" value="Genomic_DNA"/>
</dbReference>
<name>A0A8H5CHW8_9AGAR</name>
<protein>
    <recommendedName>
        <fullName evidence="3">F-box domain-containing protein</fullName>
    </recommendedName>
</protein>
<dbReference type="InterPro" id="IPR036047">
    <property type="entry name" value="F-box-like_dom_sf"/>
</dbReference>
<reference evidence="1 2" key="1">
    <citation type="journal article" date="2020" name="ISME J.">
        <title>Uncovering the hidden diversity of litter-decomposition mechanisms in mushroom-forming fungi.</title>
        <authorList>
            <person name="Floudas D."/>
            <person name="Bentzer J."/>
            <person name="Ahren D."/>
            <person name="Johansson T."/>
            <person name="Persson P."/>
            <person name="Tunlid A."/>
        </authorList>
    </citation>
    <scope>NUCLEOTIDE SEQUENCE [LARGE SCALE GENOMIC DNA]</scope>
    <source>
        <strain evidence="1 2">CBS 175.51</strain>
    </source>
</reference>
<evidence type="ECO:0000313" key="1">
    <source>
        <dbReference type="EMBL" id="KAF5342096.1"/>
    </source>
</evidence>
<dbReference type="Gene3D" id="3.80.10.10">
    <property type="entry name" value="Ribonuclease Inhibitor"/>
    <property type="match status" value="1"/>
</dbReference>
<dbReference type="AlphaFoldDB" id="A0A8H5CHW8"/>
<proteinExistence type="predicted"/>
<comment type="caution">
    <text evidence="1">The sequence shown here is derived from an EMBL/GenBank/DDBJ whole genome shotgun (WGS) entry which is preliminary data.</text>
</comment>
<evidence type="ECO:0008006" key="3">
    <source>
        <dbReference type="Google" id="ProtNLM"/>
    </source>
</evidence>
<sequence length="445" mass="50514">MGQAHHSKPRPDGSQKLFIKGGVFSVRLLSVHVHSRLFTPSYTCAMSTAAPAAHLQRLPWELTDAIIDYLHSDVVTLGACSMVSSEWLKRSRHHIFTTVQLWPWRIQKFVKLAASQKCTFSDHIQRIELDDARVKPEVPGVPFTDAMSLSQLSRLSQVEAIQVRSVDWTALSPAEQGQLRMRLSRFRQLKRLEFDAVVFHDLREVVKIITSFPLLKHLSANVSFTKYTEHAIASAAQLRLPRNVETLELGTEDGIPVVLSSVFEAAASADPHVTRLNLRSLKVHHLPLLRTTVRKIGSHLRHVCLDLDRVTWEIVTEDDYIKSLKLSRLSQLRSLQIEGLKLSQKQSVLETSLPRLLSRLESPFLQHILISFSLDFFVDLDNFDWDQLQRVLKELHFFGMKGAKITIKTAPTVDSGKQKVVELWVRKALRELDERGALDVTVVAS</sequence>
<accession>A0A8H5CHW8</accession>
<keyword evidence="2" id="KW-1185">Reference proteome</keyword>